<evidence type="ECO:0000313" key="2">
    <source>
        <dbReference type="EMBL" id="CEG40743.1"/>
    </source>
</evidence>
<name>A0A0P1AHZ3_PLAHL</name>
<evidence type="ECO:0000313" key="3">
    <source>
        <dbReference type="Proteomes" id="UP000054928"/>
    </source>
</evidence>
<dbReference type="GeneID" id="36405982"/>
<feature type="transmembrane region" description="Helical" evidence="1">
    <location>
        <begin position="196"/>
        <end position="217"/>
    </location>
</feature>
<dbReference type="Proteomes" id="UP000054928">
    <property type="component" value="Unassembled WGS sequence"/>
</dbReference>
<proteinExistence type="predicted"/>
<feature type="transmembrane region" description="Helical" evidence="1">
    <location>
        <begin position="170"/>
        <end position="190"/>
    </location>
</feature>
<evidence type="ECO:0000256" key="1">
    <source>
        <dbReference type="SAM" id="Phobius"/>
    </source>
</evidence>
<keyword evidence="1" id="KW-0812">Transmembrane</keyword>
<keyword evidence="3" id="KW-1185">Reference proteome</keyword>
<accession>A0A0P1AHZ3</accession>
<dbReference type="AlphaFoldDB" id="A0A0P1AHZ3"/>
<protein>
    <submittedName>
        <fullName evidence="2">Uncharacterized protein</fullName>
    </submittedName>
</protein>
<dbReference type="OrthoDB" id="10646254at2759"/>
<keyword evidence="1" id="KW-0472">Membrane</keyword>
<dbReference type="EMBL" id="CCYD01000523">
    <property type="protein sequence ID" value="CEG40743.1"/>
    <property type="molecule type" value="Genomic_DNA"/>
</dbReference>
<sequence>MNSQHPVGTGIADVVGVDVDISSGSLADTVLVVSARIGTGRSESGLPFAGADGGVIIVSPVSGISVAEAMKKGGLVSSVKAEGVKIAGSIVISSIGCSVAGAEVTGIPVSGAVVTGVPVSGAVVTGVPLSGAVVTGVSITAAPIPVAEPDGAGLSARIGMLSGRSGGADAGASVIVFGAFVAGASLAGAIVSASALVTGAFVVVIGEVVGTGSSAWIKMLLSGSSIAELVGALDVGAFVTETSDSGAEVAEAEGLRRIGLSLGGTSVSGPSVIVIGELVCGAIESGAIVTGALVANTLEGTAEKSDIGMSLKRFSVAEGGDVAPCSVNIVGAGAIVDIGGLYVKAQSPALSVQQTIFCWFHADQSSVHLDILQQYGPPVP</sequence>
<organism evidence="2 3">
    <name type="scientific">Plasmopara halstedii</name>
    <name type="common">Downy mildew of sunflower</name>
    <dbReference type="NCBI Taxonomy" id="4781"/>
    <lineage>
        <taxon>Eukaryota</taxon>
        <taxon>Sar</taxon>
        <taxon>Stramenopiles</taxon>
        <taxon>Oomycota</taxon>
        <taxon>Peronosporomycetes</taxon>
        <taxon>Peronosporales</taxon>
        <taxon>Peronosporaceae</taxon>
        <taxon>Plasmopara</taxon>
    </lineage>
</organism>
<dbReference type="RefSeq" id="XP_024577112.1">
    <property type="nucleotide sequence ID" value="XM_024726434.1"/>
</dbReference>
<keyword evidence="1" id="KW-1133">Transmembrane helix</keyword>
<reference evidence="3" key="1">
    <citation type="submission" date="2014-09" db="EMBL/GenBank/DDBJ databases">
        <authorList>
            <person name="Sharma Rahul"/>
            <person name="Thines Marco"/>
        </authorList>
    </citation>
    <scope>NUCLEOTIDE SEQUENCE [LARGE SCALE GENOMIC DNA]</scope>
</reference>
<dbReference type="OMA" id="TGDHIGG"/>